<feature type="region of interest" description="Disordered" evidence="1">
    <location>
        <begin position="183"/>
        <end position="229"/>
    </location>
</feature>
<comment type="caution">
    <text evidence="4">The sequence shown here is derived from an EMBL/GenBank/DDBJ whole genome shotgun (WGS) entry which is preliminary data.</text>
</comment>
<feature type="region of interest" description="Disordered" evidence="1">
    <location>
        <begin position="106"/>
        <end position="159"/>
    </location>
</feature>
<dbReference type="EMBL" id="QZCG01000013">
    <property type="protein sequence ID" value="RJE82977.1"/>
    <property type="molecule type" value="Genomic_DNA"/>
</dbReference>
<keyword evidence="5" id="KW-1185">Reference proteome</keyword>
<dbReference type="NCBIfam" id="TIGR02098">
    <property type="entry name" value="MJ0042_CXXC"/>
    <property type="match status" value="1"/>
</dbReference>
<protein>
    <recommendedName>
        <fullName evidence="3">Zinc finger/thioredoxin putative domain-containing protein</fullName>
    </recommendedName>
</protein>
<dbReference type="OrthoDB" id="7159357at2"/>
<feature type="domain" description="Zinc finger/thioredoxin putative" evidence="3">
    <location>
        <begin position="67"/>
        <end position="99"/>
    </location>
</feature>
<reference evidence="5" key="1">
    <citation type="submission" date="2018-09" db="EMBL/GenBank/DDBJ databases">
        <title>Acidovorax cavernicola nov. sp. isolated from Gruta de las Maravillas (Aracena, Spain).</title>
        <authorList>
            <person name="Jurado V."/>
            <person name="Gutierrez-Patricio S."/>
            <person name="Gonzalez-Pimentel J.L."/>
            <person name="Miller A.Z."/>
            <person name="Laiz L."/>
            <person name="Saiz-Jimenez C."/>
        </authorList>
    </citation>
    <scope>NUCLEOTIDE SEQUENCE [LARGE SCALE GENOMIC DNA]</scope>
    <source>
        <strain evidence="5">1011MAR3C25</strain>
    </source>
</reference>
<evidence type="ECO:0000259" key="3">
    <source>
        <dbReference type="Pfam" id="PF13717"/>
    </source>
</evidence>
<evidence type="ECO:0000313" key="4">
    <source>
        <dbReference type="EMBL" id="RJE82977.1"/>
    </source>
</evidence>
<keyword evidence="2" id="KW-1133">Transmembrane helix</keyword>
<dbReference type="Pfam" id="PF13717">
    <property type="entry name" value="Zn_ribbon_4"/>
    <property type="match status" value="1"/>
</dbReference>
<dbReference type="InterPro" id="IPR011723">
    <property type="entry name" value="Znf/thioredoxin_put"/>
</dbReference>
<evidence type="ECO:0000256" key="1">
    <source>
        <dbReference type="SAM" id="MobiDB-lite"/>
    </source>
</evidence>
<accession>A0A418SQ61</accession>
<evidence type="ECO:0000256" key="2">
    <source>
        <dbReference type="SAM" id="Phobius"/>
    </source>
</evidence>
<keyword evidence="2" id="KW-0812">Transmembrane</keyword>
<sequence>MEHARLQAHRHSRQQFGARAIAKAHILHLDQAHSPVSVPQRGLEASPALDRTGRRRMREGDMGEIRLQCPECGTEYHLPEGVIPKEGRQVECTSCDHVWLAIAEKRDSPDSSEDMTVSTGQLDEGDKSGIIRYAAPRGSDSGETEAVNPSGDFETPPLARRIPESVLNILREEVEFERRARRAEITENSSDQPDHDWPATTITDAGPTPDIRDLPHSIPLDDPQPEQLPEPVAPSAGIAAISTAPAESGGTTIARKRAQNGGYLTGFGTALAVAAVAFGLYVIAPDFADNDRFGAQLSQYREMVDTGRDWLQTQTSRLTQSN</sequence>
<dbReference type="AlphaFoldDB" id="A0A418SQ61"/>
<dbReference type="Proteomes" id="UP000284202">
    <property type="component" value="Unassembled WGS sequence"/>
</dbReference>
<feature type="transmembrane region" description="Helical" evidence="2">
    <location>
        <begin position="263"/>
        <end position="284"/>
    </location>
</feature>
<evidence type="ECO:0000313" key="5">
    <source>
        <dbReference type="Proteomes" id="UP000284202"/>
    </source>
</evidence>
<proteinExistence type="predicted"/>
<name>A0A418SQ61_9RHOB</name>
<organism evidence="4 5">
    <name type="scientific">Paracoccus onubensis</name>
    <dbReference type="NCBI Taxonomy" id="1675788"/>
    <lineage>
        <taxon>Bacteria</taxon>
        <taxon>Pseudomonadati</taxon>
        <taxon>Pseudomonadota</taxon>
        <taxon>Alphaproteobacteria</taxon>
        <taxon>Rhodobacterales</taxon>
        <taxon>Paracoccaceae</taxon>
        <taxon>Paracoccus</taxon>
    </lineage>
</organism>
<keyword evidence="2" id="KW-0472">Membrane</keyword>
<gene>
    <name evidence="4" type="ORF">D3P04_17485</name>
</gene>